<dbReference type="Gene3D" id="2.130.10.10">
    <property type="entry name" value="YVTN repeat-like/Quinoprotein amine dehydrogenase"/>
    <property type="match status" value="2"/>
</dbReference>
<organism evidence="7">
    <name type="scientific">Caligus rogercresseyi</name>
    <name type="common">Sea louse</name>
    <dbReference type="NCBI Taxonomy" id="217165"/>
    <lineage>
        <taxon>Eukaryota</taxon>
        <taxon>Metazoa</taxon>
        <taxon>Ecdysozoa</taxon>
        <taxon>Arthropoda</taxon>
        <taxon>Crustacea</taxon>
        <taxon>Multicrustacea</taxon>
        <taxon>Hexanauplia</taxon>
        <taxon>Copepoda</taxon>
        <taxon>Siphonostomatoida</taxon>
        <taxon>Caligidae</taxon>
        <taxon>Caligus</taxon>
    </lineage>
</organism>
<evidence type="ECO:0000256" key="1">
    <source>
        <dbReference type="ARBA" id="ARBA00007625"/>
    </source>
</evidence>
<reference evidence="7" key="1">
    <citation type="submission" date="2009-03" db="EMBL/GenBank/DDBJ databases">
        <title>Caligus rogercresseyi ESTs and full-length cDNAs.</title>
        <authorList>
            <person name="Yasuike M."/>
            <person name="von Schalburg K."/>
            <person name="Cooper G."/>
            <person name="Leong J."/>
            <person name="Jones S.R.M."/>
            <person name="Koop B.F."/>
        </authorList>
    </citation>
    <scope>NUCLEOTIDE SEQUENCE</scope>
    <source>
        <tissue evidence="7">Whole tissue</tissue>
    </source>
</reference>
<dbReference type="InterPro" id="IPR015943">
    <property type="entry name" value="WD40/YVTN_repeat-like_dom_sf"/>
</dbReference>
<accession>C1BNG0</accession>
<evidence type="ECO:0000256" key="2">
    <source>
        <dbReference type="ARBA" id="ARBA00022574"/>
    </source>
</evidence>
<feature type="repeat" description="WD" evidence="5">
    <location>
        <begin position="220"/>
        <end position="246"/>
    </location>
</feature>
<evidence type="ECO:0000256" key="6">
    <source>
        <dbReference type="SAM" id="MobiDB-lite"/>
    </source>
</evidence>
<dbReference type="InterPro" id="IPR050505">
    <property type="entry name" value="WDR55/POC1"/>
</dbReference>
<dbReference type="SMART" id="SM00320">
    <property type="entry name" value="WD40"/>
    <property type="match status" value="7"/>
</dbReference>
<dbReference type="SUPFAM" id="SSF50978">
    <property type="entry name" value="WD40 repeat-like"/>
    <property type="match status" value="1"/>
</dbReference>
<dbReference type="PANTHER" id="PTHR44019">
    <property type="entry name" value="WD REPEAT-CONTAINING PROTEIN 55"/>
    <property type="match status" value="1"/>
</dbReference>
<feature type="compositionally biased region" description="Basic residues" evidence="6">
    <location>
        <begin position="421"/>
        <end position="436"/>
    </location>
</feature>
<proteinExistence type="evidence at transcript level"/>
<dbReference type="AlphaFoldDB" id="C1BNG0"/>
<dbReference type="InterPro" id="IPR036322">
    <property type="entry name" value="WD40_repeat_dom_sf"/>
</dbReference>
<dbReference type="PANTHER" id="PTHR44019:SF20">
    <property type="entry name" value="WD REPEAT-CONTAINING PROTEIN 55"/>
    <property type="match status" value="1"/>
</dbReference>
<evidence type="ECO:0000256" key="3">
    <source>
        <dbReference type="ARBA" id="ARBA00022737"/>
    </source>
</evidence>
<evidence type="ECO:0000313" key="7">
    <source>
        <dbReference type="EMBL" id="ACO10563.1"/>
    </source>
</evidence>
<comment type="similarity">
    <text evidence="1">Belongs to the WD repeat WDR55 family.</text>
</comment>
<feature type="region of interest" description="Disordered" evidence="6">
    <location>
        <begin position="421"/>
        <end position="465"/>
    </location>
</feature>
<dbReference type="Pfam" id="PF24796">
    <property type="entry name" value="WDR55"/>
    <property type="match status" value="1"/>
</dbReference>
<protein>
    <recommendedName>
        <fullName evidence="4">WD repeat-containing protein 55 homolog</fullName>
    </recommendedName>
</protein>
<sequence>MREFKPEENPVFRRMDEDEEDVVSLGSDSEMESEDGEEEEEDDTDPEEGSSNVRQNPAYVGDLSSDDDSFDEDAASDSGESDNNSEDENPDDENPDEDDLIKALRKSKEKPDRNAPPDIKISFETSDISFHPESDIIAVASMDGSISLFNYAIEKNDLLKKLMLHKKNIRSMEFSDDGSCLYSASKDKSFKIIDTSTFKTTLSIPKAHGDSALFKIKPIDDHLYATGDEDGLIKLWDHRQKKDVMSEKQFEEFVTDICFDDEKKIMVASSGEGTIQSYNIRGKRPDTQSEVYEGQLNTLGLVKSDTKLVAGCDDGKLYLFGWGNFGLHEDQFPGHPDAINSLLAVTVSAVLTGCEDGTIRAVHLYPHRFFGVIGHHDSSFPIEKMDVSSTGELISSISHDQKVKFWNIKFLEERNYNKTKKPFKHSGKLKVKRKENKMRQAKEVEHQLPSSNRGNKRDFFKDLNN</sequence>
<feature type="compositionally biased region" description="Acidic residues" evidence="6">
    <location>
        <begin position="64"/>
        <end position="98"/>
    </location>
</feature>
<feature type="compositionally biased region" description="Basic and acidic residues" evidence="6">
    <location>
        <begin position="455"/>
        <end position="465"/>
    </location>
</feature>
<feature type="compositionally biased region" description="Basic and acidic residues" evidence="6">
    <location>
        <begin position="1"/>
        <end position="16"/>
    </location>
</feature>
<feature type="repeat" description="WD" evidence="5">
    <location>
        <begin position="162"/>
        <end position="203"/>
    </location>
</feature>
<name>C1BNG0_CALRO</name>
<dbReference type="EMBL" id="BT076139">
    <property type="protein sequence ID" value="ACO10563.1"/>
    <property type="molecule type" value="mRNA"/>
</dbReference>
<evidence type="ECO:0000256" key="4">
    <source>
        <dbReference type="ARBA" id="ARBA00023478"/>
    </source>
</evidence>
<evidence type="ECO:0000256" key="5">
    <source>
        <dbReference type="PROSITE-ProRule" id="PRU00221"/>
    </source>
</evidence>
<feature type="region of interest" description="Disordered" evidence="6">
    <location>
        <begin position="1"/>
        <end position="98"/>
    </location>
</feature>
<feature type="compositionally biased region" description="Acidic residues" evidence="6">
    <location>
        <begin position="29"/>
        <end position="48"/>
    </location>
</feature>
<feature type="compositionally biased region" description="Basic and acidic residues" evidence="6">
    <location>
        <begin position="437"/>
        <end position="446"/>
    </location>
</feature>
<keyword evidence="3" id="KW-0677">Repeat</keyword>
<dbReference type="InterPro" id="IPR001680">
    <property type="entry name" value="WD40_rpt"/>
</dbReference>
<keyword evidence="2 5" id="KW-0853">WD repeat</keyword>
<gene>
    <name evidence="7" type="primary">WDR55</name>
</gene>
<dbReference type="PROSITE" id="PS50082">
    <property type="entry name" value="WD_REPEATS_2"/>
    <property type="match status" value="2"/>
</dbReference>